<dbReference type="EMBL" id="CNFU01000309">
    <property type="protein sequence ID" value="CKR59562.1"/>
    <property type="molecule type" value="Genomic_DNA"/>
</dbReference>
<evidence type="ECO:0000313" key="3">
    <source>
        <dbReference type="Proteomes" id="UP000049023"/>
    </source>
</evidence>
<organism evidence="2 3">
    <name type="scientific">Mycobacterium tuberculosis</name>
    <dbReference type="NCBI Taxonomy" id="1773"/>
    <lineage>
        <taxon>Bacteria</taxon>
        <taxon>Bacillati</taxon>
        <taxon>Actinomycetota</taxon>
        <taxon>Actinomycetes</taxon>
        <taxon>Mycobacteriales</taxon>
        <taxon>Mycobacteriaceae</taxon>
        <taxon>Mycobacterium</taxon>
        <taxon>Mycobacterium tuberculosis complex</taxon>
    </lineage>
</organism>
<reference evidence="2 3" key="1">
    <citation type="submission" date="2015-03" db="EMBL/GenBank/DDBJ databases">
        <authorList>
            <consortium name="Pathogen Informatics"/>
        </authorList>
    </citation>
    <scope>NUCLEOTIDE SEQUENCE [LARGE SCALE GENOMIC DNA]</scope>
    <source>
        <strain evidence="2 3">Bir 187</strain>
    </source>
</reference>
<gene>
    <name evidence="2" type="ORF">ERS027661_01714</name>
</gene>
<name>A0A654ZX66_MYCTX</name>
<sequence length="115" mass="12646">MLFQHSSDHRSAGLVDPADGPPRRGAARCGQQCLDFPDERPFSVQRHGDRGTGDGCRPLVQEQVRRVDDTVNSVVVQEETSDFIGGAESVLDPADHPQRTVAVPFKMQHNVDEVL</sequence>
<evidence type="ECO:0000256" key="1">
    <source>
        <dbReference type="SAM" id="MobiDB-lite"/>
    </source>
</evidence>
<feature type="compositionally biased region" description="Basic and acidic residues" evidence="1">
    <location>
        <begin position="1"/>
        <end position="11"/>
    </location>
</feature>
<proteinExistence type="predicted"/>
<dbReference type="Proteomes" id="UP000049023">
    <property type="component" value="Unassembled WGS sequence"/>
</dbReference>
<dbReference type="AlphaFoldDB" id="A0A654ZX66"/>
<accession>A0A654ZX66</accession>
<protein>
    <submittedName>
        <fullName evidence="2">Uncharacterized protein</fullName>
    </submittedName>
</protein>
<evidence type="ECO:0000313" key="2">
    <source>
        <dbReference type="EMBL" id="CKR59562.1"/>
    </source>
</evidence>
<feature type="region of interest" description="Disordered" evidence="1">
    <location>
        <begin position="1"/>
        <end position="28"/>
    </location>
</feature>